<comment type="caution">
    <text evidence="2">The sequence shown here is derived from an EMBL/GenBank/DDBJ whole genome shotgun (WGS) entry which is preliminary data.</text>
</comment>
<dbReference type="AlphaFoldDB" id="A0A151M0M8"/>
<sequence>MLSALFSLVAQAGSGVSSPPFSPGQPCRVLAQSYGLSLLPCSIPCDSPQTLAFQLPMMQDLDQTPTLEDVEKAIKETAPGKAAGNDQIPLELQQYAFGNDQSGILIESRMDGSLFNIRRFQSKRHATQLTVQDLVFTDAAAFIANDSSHLMSYRS</sequence>
<evidence type="ECO:0000313" key="2">
    <source>
        <dbReference type="EMBL" id="KYO18030.1"/>
    </source>
</evidence>
<accession>A0A151M0M8</accession>
<gene>
    <name evidence="2" type="ORF">Y1Q_0011633</name>
</gene>
<proteinExistence type="predicted"/>
<dbReference type="EMBL" id="AKHW03006853">
    <property type="protein sequence ID" value="KYO18030.1"/>
    <property type="molecule type" value="Genomic_DNA"/>
</dbReference>
<organism evidence="2 3">
    <name type="scientific">Alligator mississippiensis</name>
    <name type="common">American alligator</name>
    <dbReference type="NCBI Taxonomy" id="8496"/>
    <lineage>
        <taxon>Eukaryota</taxon>
        <taxon>Metazoa</taxon>
        <taxon>Chordata</taxon>
        <taxon>Craniata</taxon>
        <taxon>Vertebrata</taxon>
        <taxon>Euteleostomi</taxon>
        <taxon>Archelosauria</taxon>
        <taxon>Archosauria</taxon>
        <taxon>Crocodylia</taxon>
        <taxon>Alligatoridae</taxon>
        <taxon>Alligatorinae</taxon>
        <taxon>Alligator</taxon>
    </lineage>
</organism>
<evidence type="ECO:0000256" key="1">
    <source>
        <dbReference type="SAM" id="SignalP"/>
    </source>
</evidence>
<dbReference type="Proteomes" id="UP000050525">
    <property type="component" value="Unassembled WGS sequence"/>
</dbReference>
<keyword evidence="3" id="KW-1185">Reference proteome</keyword>
<name>A0A151M0M8_ALLMI</name>
<feature type="chain" id="PRO_5007584646" evidence="1">
    <location>
        <begin position="18"/>
        <end position="155"/>
    </location>
</feature>
<keyword evidence="1" id="KW-0732">Signal</keyword>
<evidence type="ECO:0000313" key="3">
    <source>
        <dbReference type="Proteomes" id="UP000050525"/>
    </source>
</evidence>
<protein>
    <submittedName>
        <fullName evidence="2">Uncharacterized protein</fullName>
    </submittedName>
</protein>
<feature type="signal peptide" evidence="1">
    <location>
        <begin position="1"/>
        <end position="17"/>
    </location>
</feature>
<reference evidence="2 3" key="1">
    <citation type="journal article" date="2012" name="Genome Biol.">
        <title>Sequencing three crocodilian genomes to illuminate the evolution of archosaurs and amniotes.</title>
        <authorList>
            <person name="St John J.A."/>
            <person name="Braun E.L."/>
            <person name="Isberg S.R."/>
            <person name="Miles L.G."/>
            <person name="Chong A.Y."/>
            <person name="Gongora J."/>
            <person name="Dalzell P."/>
            <person name="Moran C."/>
            <person name="Bed'hom B."/>
            <person name="Abzhanov A."/>
            <person name="Burgess S.C."/>
            <person name="Cooksey A.M."/>
            <person name="Castoe T.A."/>
            <person name="Crawford N.G."/>
            <person name="Densmore L.D."/>
            <person name="Drew J.C."/>
            <person name="Edwards S.V."/>
            <person name="Faircloth B.C."/>
            <person name="Fujita M.K."/>
            <person name="Greenwold M.J."/>
            <person name="Hoffmann F.G."/>
            <person name="Howard J.M."/>
            <person name="Iguchi T."/>
            <person name="Janes D.E."/>
            <person name="Khan S.Y."/>
            <person name="Kohno S."/>
            <person name="de Koning A.J."/>
            <person name="Lance S.L."/>
            <person name="McCarthy F.M."/>
            <person name="McCormack J.E."/>
            <person name="Merchant M.E."/>
            <person name="Peterson D.G."/>
            <person name="Pollock D.D."/>
            <person name="Pourmand N."/>
            <person name="Raney B.J."/>
            <person name="Roessler K.A."/>
            <person name="Sanford J.R."/>
            <person name="Sawyer R.H."/>
            <person name="Schmidt C.J."/>
            <person name="Triplett E.W."/>
            <person name="Tuberville T.D."/>
            <person name="Venegas-Anaya M."/>
            <person name="Howard J.T."/>
            <person name="Jarvis E.D."/>
            <person name="Guillette L.J.Jr."/>
            <person name="Glenn T.C."/>
            <person name="Green R.E."/>
            <person name="Ray D.A."/>
        </authorList>
    </citation>
    <scope>NUCLEOTIDE SEQUENCE [LARGE SCALE GENOMIC DNA]</scope>
    <source>
        <strain evidence="2">KSC_2009_1</strain>
    </source>
</reference>